<dbReference type="OrthoDB" id="6157510at2759"/>
<evidence type="ECO:0000256" key="2">
    <source>
        <dbReference type="SAM" id="Phobius"/>
    </source>
</evidence>
<organism evidence="3 4">
    <name type="scientific">Brassicogethes aeneus</name>
    <name type="common">Rape pollen beetle</name>
    <name type="synonym">Meligethes aeneus</name>
    <dbReference type="NCBI Taxonomy" id="1431903"/>
    <lineage>
        <taxon>Eukaryota</taxon>
        <taxon>Metazoa</taxon>
        <taxon>Ecdysozoa</taxon>
        <taxon>Arthropoda</taxon>
        <taxon>Hexapoda</taxon>
        <taxon>Insecta</taxon>
        <taxon>Pterygota</taxon>
        <taxon>Neoptera</taxon>
        <taxon>Endopterygota</taxon>
        <taxon>Coleoptera</taxon>
        <taxon>Polyphaga</taxon>
        <taxon>Cucujiformia</taxon>
        <taxon>Nitidulidae</taxon>
        <taxon>Meligethinae</taxon>
        <taxon>Brassicogethes</taxon>
    </lineage>
</organism>
<feature type="transmembrane region" description="Helical" evidence="2">
    <location>
        <begin position="49"/>
        <end position="69"/>
    </location>
</feature>
<proteinExistence type="predicted"/>
<evidence type="ECO:0000313" key="4">
    <source>
        <dbReference type="Proteomes" id="UP001154078"/>
    </source>
</evidence>
<accession>A0A9P0B7M7</accession>
<feature type="transmembrane region" description="Helical" evidence="2">
    <location>
        <begin position="149"/>
        <end position="176"/>
    </location>
</feature>
<dbReference type="InterPro" id="IPR040350">
    <property type="entry name" value="TMEM272"/>
</dbReference>
<dbReference type="AlphaFoldDB" id="A0A9P0B7M7"/>
<keyword evidence="2" id="KW-0472">Membrane</keyword>
<protein>
    <submittedName>
        <fullName evidence="3">Uncharacterized protein</fullName>
    </submittedName>
</protein>
<evidence type="ECO:0000256" key="1">
    <source>
        <dbReference type="SAM" id="MobiDB-lite"/>
    </source>
</evidence>
<reference evidence="3" key="1">
    <citation type="submission" date="2021-12" db="EMBL/GenBank/DDBJ databases">
        <authorList>
            <person name="King R."/>
        </authorList>
    </citation>
    <scope>NUCLEOTIDE SEQUENCE</scope>
</reference>
<keyword evidence="2" id="KW-1133">Transmembrane helix</keyword>
<evidence type="ECO:0000313" key="3">
    <source>
        <dbReference type="EMBL" id="CAH0556795.1"/>
    </source>
</evidence>
<dbReference type="EMBL" id="OV121136">
    <property type="protein sequence ID" value="CAH0556795.1"/>
    <property type="molecule type" value="Genomic_DNA"/>
</dbReference>
<dbReference type="PANTHER" id="PTHR33444:SF2">
    <property type="entry name" value="MARVEL DOMAIN-CONTAINING PROTEIN"/>
    <property type="match status" value="1"/>
</dbReference>
<keyword evidence="4" id="KW-1185">Reference proteome</keyword>
<gene>
    <name evidence="3" type="ORF">MELIAE_LOCUS7662</name>
</gene>
<feature type="transmembrane region" description="Helical" evidence="2">
    <location>
        <begin position="81"/>
        <end position="99"/>
    </location>
</feature>
<sequence>MDDGEKKTKTKDIDVEKQGGEPPRAALEKQLSIEENEPLEKAKEKPPPGLNGSLIMLYLLFFVMFATGWITLNSCSINRLIPIYLIVAGSVGALAKFLSKIKNKHLFNLTVALVIFDVVWHLLGTYWVYREYQPNYDPKQGKYCNRTAYLLSFWVLTFQYTLLTFFILISGCYMMMRGDFKKK</sequence>
<dbReference type="Proteomes" id="UP001154078">
    <property type="component" value="Chromosome 5"/>
</dbReference>
<dbReference type="PANTHER" id="PTHR33444">
    <property type="entry name" value="SI:DKEY-19B23.12-RELATED"/>
    <property type="match status" value="1"/>
</dbReference>
<keyword evidence="2" id="KW-0812">Transmembrane</keyword>
<feature type="transmembrane region" description="Helical" evidence="2">
    <location>
        <begin position="106"/>
        <end position="129"/>
    </location>
</feature>
<feature type="region of interest" description="Disordered" evidence="1">
    <location>
        <begin position="1"/>
        <end position="29"/>
    </location>
</feature>
<name>A0A9P0B7M7_BRAAE</name>
<feature type="compositionally biased region" description="Basic and acidic residues" evidence="1">
    <location>
        <begin position="1"/>
        <end position="19"/>
    </location>
</feature>